<evidence type="ECO:0000256" key="7">
    <source>
        <dbReference type="ARBA" id="ARBA00022989"/>
    </source>
</evidence>
<keyword evidence="6" id="KW-0524">Neurogenesis</keyword>
<evidence type="ECO:0000256" key="8">
    <source>
        <dbReference type="ARBA" id="ARBA00023136"/>
    </source>
</evidence>
<reference evidence="17" key="4">
    <citation type="submission" date="2025-09" db="UniProtKB">
        <authorList>
            <consortium name="Ensembl"/>
        </authorList>
    </citation>
    <scope>IDENTIFICATION</scope>
    <source>
        <strain evidence="17">HSOK</strain>
    </source>
</reference>
<evidence type="ECO:0000256" key="9">
    <source>
        <dbReference type="ARBA" id="ARBA00023157"/>
    </source>
</evidence>
<dbReference type="GO" id="GO:0016020">
    <property type="term" value="C:membrane"/>
    <property type="evidence" value="ECO:0007669"/>
    <property type="project" value="UniProtKB-SubCell"/>
</dbReference>
<evidence type="ECO:0000256" key="10">
    <source>
        <dbReference type="ARBA" id="ARBA00023180"/>
    </source>
</evidence>
<evidence type="ECO:0000256" key="3">
    <source>
        <dbReference type="ARBA" id="ARBA00022473"/>
    </source>
</evidence>
<evidence type="ECO:0000313" key="18">
    <source>
        <dbReference type="Proteomes" id="UP000265200"/>
    </source>
</evidence>
<dbReference type="GO" id="GO:0030215">
    <property type="term" value="F:semaphorin receptor binding"/>
    <property type="evidence" value="ECO:0007669"/>
    <property type="project" value="InterPro"/>
</dbReference>
<dbReference type="Gene3D" id="2.60.40.10">
    <property type="entry name" value="Immunoglobulins"/>
    <property type="match status" value="1"/>
</dbReference>
<dbReference type="InterPro" id="IPR027231">
    <property type="entry name" value="Semaphorin"/>
</dbReference>
<dbReference type="AlphaFoldDB" id="A0A3P9I4M5"/>
<keyword evidence="10" id="KW-0325">Glycoprotein</keyword>
<organism evidence="17 18">
    <name type="scientific">Oryzias latipes</name>
    <name type="common">Japanese rice fish</name>
    <name type="synonym">Japanese killifish</name>
    <dbReference type="NCBI Taxonomy" id="8090"/>
    <lineage>
        <taxon>Eukaryota</taxon>
        <taxon>Metazoa</taxon>
        <taxon>Chordata</taxon>
        <taxon>Craniata</taxon>
        <taxon>Vertebrata</taxon>
        <taxon>Euteleostomi</taxon>
        <taxon>Actinopterygii</taxon>
        <taxon>Neopterygii</taxon>
        <taxon>Teleostei</taxon>
        <taxon>Neoteleostei</taxon>
        <taxon>Acanthomorphata</taxon>
        <taxon>Ovalentaria</taxon>
        <taxon>Atherinomorphae</taxon>
        <taxon>Beloniformes</taxon>
        <taxon>Adrianichthyidae</taxon>
        <taxon>Oryziinae</taxon>
        <taxon>Oryzias</taxon>
    </lineage>
</organism>
<keyword evidence="7 14" id="KW-1133">Transmembrane helix</keyword>
<evidence type="ECO:0000256" key="5">
    <source>
        <dbReference type="ARBA" id="ARBA00022782"/>
    </source>
</evidence>
<dbReference type="SMART" id="SM00630">
    <property type="entry name" value="Sema"/>
    <property type="match status" value="1"/>
</dbReference>
<evidence type="ECO:0000259" key="15">
    <source>
        <dbReference type="PROSITE" id="PS50835"/>
    </source>
</evidence>
<dbReference type="Gene3D" id="3.30.1680.10">
    <property type="entry name" value="ligand-binding face of the semaphorins, domain 2"/>
    <property type="match status" value="1"/>
</dbReference>
<protein>
    <recommendedName>
        <fullName evidence="11">Semaphorin-1A</fullName>
    </recommendedName>
</protein>
<evidence type="ECO:0000259" key="16">
    <source>
        <dbReference type="PROSITE" id="PS51004"/>
    </source>
</evidence>
<keyword evidence="4 14" id="KW-0812">Transmembrane</keyword>
<comment type="similarity">
    <text evidence="2">Belongs to the semaphorin family.</text>
</comment>
<proteinExistence type="inferred from homology"/>
<feature type="domain" description="Sema" evidence="16">
    <location>
        <begin position="147"/>
        <end position="372"/>
    </location>
</feature>
<dbReference type="Pfam" id="PF01403">
    <property type="entry name" value="Sema"/>
    <property type="match status" value="1"/>
</dbReference>
<comment type="caution">
    <text evidence="12">Lacks conserved residue(s) required for the propagation of feature annotation.</text>
</comment>
<sequence length="661" mass="72044">MPSYRLPCLSLGPANLLHGQRQRSLAALPIQPLPEELRPRLGRRAVHRHHHRLQRNQAPNLPSLQQRQAAGRQPGQLRHFTGRTGLRELIRPLSKRENLLFLHGVWEGVPLRGETADPPGGASLQGGAPSKGGGASGKVEGVDPVLLSQDDVGGQRILQRKWTSFAKASLLCRPPNRPPHNVLQDMFTLQPPEGSDSSETLFYGVFTSQWSGQSESAVCVFTLQDITTVFSGNYRKLDKNSQRWIPTSGRQFGKCRLASSSDAVLETVRSSFLTDSSVKPVRNGPVLVSAEHRYSHVAAMKTRAANGKEFTLLFLVAESGFLHKVVLFEPEPRIIEEVQLFTKPQLVRSIVLSSVKGILYVGTSEGVTAVPLATCSAHRTCSQCVLSRDPLCGWSQSRRVCTALSGSEEDVIQNLESGNEENVCPEDRSPGEIREVSVGLNQAVRLECERPSNLAVLSWTSSQMKSLPQTLFIRSPDGSLSFLASAQTLGSYSCEAEEAGLKEVVVSYTVLERPTPRSIAPHPGVGDFEDIPTETPTPEGSENTQDHPATDVPRMKASPDVPTASESKTNPPSFRTDSQISVEAPQVERSYLGALKVVSMLLAVCICVIFIGAFFTLRQRKAGLRTCHLLPVKDGSKKDNSMEISSLGSTKEASTELNNGE</sequence>
<feature type="compositionally biased region" description="Polar residues" evidence="13">
    <location>
        <begin position="534"/>
        <end position="543"/>
    </location>
</feature>
<feature type="compositionally biased region" description="Polar residues" evidence="13">
    <location>
        <begin position="642"/>
        <end position="661"/>
    </location>
</feature>
<dbReference type="InterPro" id="IPR007110">
    <property type="entry name" value="Ig-like_dom"/>
</dbReference>
<dbReference type="PANTHER" id="PTHR11036">
    <property type="entry name" value="SEMAPHORIN"/>
    <property type="match status" value="1"/>
</dbReference>
<reference evidence="17" key="3">
    <citation type="submission" date="2025-08" db="UniProtKB">
        <authorList>
            <consortium name="Ensembl"/>
        </authorList>
    </citation>
    <scope>IDENTIFICATION</scope>
    <source>
        <strain evidence="17">HSOK</strain>
    </source>
</reference>
<evidence type="ECO:0000256" key="13">
    <source>
        <dbReference type="SAM" id="MobiDB-lite"/>
    </source>
</evidence>
<feature type="compositionally biased region" description="Polar residues" evidence="13">
    <location>
        <begin position="564"/>
        <end position="580"/>
    </location>
</feature>
<keyword evidence="5" id="KW-0221">Differentiation</keyword>
<reference evidence="17 18" key="2">
    <citation type="submission" date="2017-04" db="EMBL/GenBank/DDBJ databases">
        <title>CpG methylation of centromeres and impact of large insertions on vertebrate speciation.</title>
        <authorList>
            <person name="Ichikawa K."/>
            <person name="Yoshimura J."/>
            <person name="Morishita S."/>
        </authorList>
    </citation>
    <scope>NUCLEOTIDE SEQUENCE</scope>
    <source>
        <strain evidence="17 18">HSOK</strain>
    </source>
</reference>
<dbReference type="PROSITE" id="PS51004">
    <property type="entry name" value="SEMA"/>
    <property type="match status" value="1"/>
</dbReference>
<evidence type="ECO:0000256" key="2">
    <source>
        <dbReference type="ARBA" id="ARBA00009492"/>
    </source>
</evidence>
<dbReference type="Ensembl" id="ENSORLT00015022760.1">
    <property type="protein sequence ID" value="ENSORLP00015014975.1"/>
    <property type="gene ID" value="ENSORLG00015015873.1"/>
</dbReference>
<dbReference type="InterPro" id="IPR016201">
    <property type="entry name" value="PSI"/>
</dbReference>
<dbReference type="InterPro" id="IPR001627">
    <property type="entry name" value="Semap_dom"/>
</dbReference>
<feature type="domain" description="Ig-like" evidence="15">
    <location>
        <begin position="425"/>
        <end position="507"/>
    </location>
</feature>
<feature type="compositionally biased region" description="Low complexity" evidence="13">
    <location>
        <begin position="64"/>
        <end position="77"/>
    </location>
</feature>
<dbReference type="Gene3D" id="2.130.10.10">
    <property type="entry name" value="YVTN repeat-like/Quinoprotein amine dehydrogenase"/>
    <property type="match status" value="1"/>
</dbReference>
<evidence type="ECO:0000256" key="4">
    <source>
        <dbReference type="ARBA" id="ARBA00022692"/>
    </source>
</evidence>
<accession>A0A3P9I4M5</accession>
<dbReference type="SMART" id="SM00423">
    <property type="entry name" value="PSI"/>
    <property type="match status" value="1"/>
</dbReference>
<dbReference type="InterPro" id="IPR013783">
    <property type="entry name" value="Ig-like_fold"/>
</dbReference>
<evidence type="ECO:0000313" key="17">
    <source>
        <dbReference type="Ensembl" id="ENSORLP00015014975.1"/>
    </source>
</evidence>
<keyword evidence="9" id="KW-1015">Disulfide bond</keyword>
<dbReference type="InterPro" id="IPR015943">
    <property type="entry name" value="WD40/YVTN_repeat-like_dom_sf"/>
</dbReference>
<evidence type="ECO:0000256" key="6">
    <source>
        <dbReference type="ARBA" id="ARBA00022902"/>
    </source>
</evidence>
<name>A0A3P9I4M5_ORYLA</name>
<dbReference type="PROSITE" id="PS50835">
    <property type="entry name" value="IG_LIKE"/>
    <property type="match status" value="1"/>
</dbReference>
<dbReference type="GO" id="GO:0007411">
    <property type="term" value="P:axon guidance"/>
    <property type="evidence" value="ECO:0007669"/>
    <property type="project" value="UniProtKB-ARBA"/>
</dbReference>
<evidence type="ECO:0000256" key="12">
    <source>
        <dbReference type="PROSITE-ProRule" id="PRU00352"/>
    </source>
</evidence>
<dbReference type="FunFam" id="3.30.1680.10:FF:000016">
    <property type="entry name" value="Putative Semaphorin-6B"/>
    <property type="match status" value="1"/>
</dbReference>
<keyword evidence="8 14" id="KW-0472">Membrane</keyword>
<dbReference type="Proteomes" id="UP000265200">
    <property type="component" value="Chromosome 16"/>
</dbReference>
<dbReference type="InterPro" id="IPR036352">
    <property type="entry name" value="Semap_dom_sf"/>
</dbReference>
<feature type="transmembrane region" description="Helical" evidence="14">
    <location>
        <begin position="591"/>
        <end position="615"/>
    </location>
</feature>
<evidence type="ECO:0000256" key="1">
    <source>
        <dbReference type="ARBA" id="ARBA00004370"/>
    </source>
</evidence>
<dbReference type="PANTHER" id="PTHR11036:SF145">
    <property type="entry name" value="SEMAPHORIN-4A ISOFORM X1-RELATED"/>
    <property type="match status" value="1"/>
</dbReference>
<evidence type="ECO:0000256" key="14">
    <source>
        <dbReference type="SAM" id="Phobius"/>
    </source>
</evidence>
<keyword evidence="3" id="KW-0217">Developmental protein</keyword>
<feature type="region of interest" description="Disordered" evidence="13">
    <location>
        <begin position="515"/>
        <end position="580"/>
    </location>
</feature>
<reference key="1">
    <citation type="journal article" date="2007" name="Nature">
        <title>The medaka draft genome and insights into vertebrate genome evolution.</title>
        <authorList>
            <person name="Kasahara M."/>
            <person name="Naruse K."/>
            <person name="Sasaki S."/>
            <person name="Nakatani Y."/>
            <person name="Qu W."/>
            <person name="Ahsan B."/>
            <person name="Yamada T."/>
            <person name="Nagayasu Y."/>
            <person name="Doi K."/>
            <person name="Kasai Y."/>
            <person name="Jindo T."/>
            <person name="Kobayashi D."/>
            <person name="Shimada A."/>
            <person name="Toyoda A."/>
            <person name="Kuroki Y."/>
            <person name="Fujiyama A."/>
            <person name="Sasaki T."/>
            <person name="Shimizu A."/>
            <person name="Asakawa S."/>
            <person name="Shimizu N."/>
            <person name="Hashimoto S."/>
            <person name="Yang J."/>
            <person name="Lee Y."/>
            <person name="Matsushima K."/>
            <person name="Sugano S."/>
            <person name="Sakaizumi M."/>
            <person name="Narita T."/>
            <person name="Ohishi K."/>
            <person name="Haga S."/>
            <person name="Ohta F."/>
            <person name="Nomoto H."/>
            <person name="Nogata K."/>
            <person name="Morishita T."/>
            <person name="Endo T."/>
            <person name="Shin-I T."/>
            <person name="Takeda H."/>
            <person name="Morishita S."/>
            <person name="Kohara Y."/>
        </authorList>
    </citation>
    <scope>NUCLEOTIDE SEQUENCE [LARGE SCALE GENOMIC DNA]</scope>
    <source>
        <strain>Hd-rR</strain>
    </source>
</reference>
<evidence type="ECO:0000256" key="11">
    <source>
        <dbReference type="ARBA" id="ARBA00074143"/>
    </source>
</evidence>
<dbReference type="InterPro" id="IPR002165">
    <property type="entry name" value="Plexin_repeat"/>
</dbReference>
<dbReference type="SUPFAM" id="SSF101912">
    <property type="entry name" value="Sema domain"/>
    <property type="match status" value="1"/>
</dbReference>
<feature type="region of interest" description="Disordered" evidence="13">
    <location>
        <begin position="638"/>
        <end position="661"/>
    </location>
</feature>
<feature type="region of interest" description="Disordered" evidence="13">
    <location>
        <begin position="47"/>
        <end position="83"/>
    </location>
</feature>
<dbReference type="Pfam" id="PF01437">
    <property type="entry name" value="PSI"/>
    <property type="match status" value="1"/>
</dbReference>
<comment type="subcellular location">
    <subcellularLocation>
        <location evidence="1">Membrane</location>
    </subcellularLocation>
</comment>
<feature type="region of interest" description="Disordered" evidence="13">
    <location>
        <begin position="113"/>
        <end position="139"/>
    </location>
</feature>
<dbReference type="SUPFAM" id="SSF103575">
    <property type="entry name" value="Plexin repeat"/>
    <property type="match status" value="1"/>
</dbReference>